<dbReference type="OrthoDB" id="3563138at2759"/>
<dbReference type="PROSITE" id="PS50994">
    <property type="entry name" value="INTEGRASE"/>
    <property type="match status" value="1"/>
</dbReference>
<dbReference type="EMBL" id="JH921447">
    <property type="protein sequence ID" value="EKD14167.1"/>
    <property type="molecule type" value="Genomic_DNA"/>
</dbReference>
<evidence type="ECO:0000313" key="4">
    <source>
        <dbReference type="EMBL" id="EKD14167.1"/>
    </source>
</evidence>
<dbReference type="Gene3D" id="3.30.420.10">
    <property type="entry name" value="Ribonuclease H-like superfamily/Ribonuclease H"/>
    <property type="match status" value="1"/>
</dbReference>
<dbReference type="KEGG" id="mbe:MBM_07844"/>
<evidence type="ECO:0000256" key="1">
    <source>
        <dbReference type="ARBA" id="ARBA00022884"/>
    </source>
</evidence>
<keyword evidence="1" id="KW-0694">RNA-binding</keyword>
<dbReference type="InParanoid" id="K1WPD2"/>
<feature type="compositionally biased region" description="Low complexity" evidence="2">
    <location>
        <begin position="919"/>
        <end position="945"/>
    </location>
</feature>
<gene>
    <name evidence="4" type="ORF">MBM_07844</name>
</gene>
<organism evidence="4 5">
    <name type="scientific">Marssonina brunnea f. sp. multigermtubi (strain MB_m1)</name>
    <name type="common">Marssonina leaf spot fungus</name>
    <dbReference type="NCBI Taxonomy" id="1072389"/>
    <lineage>
        <taxon>Eukaryota</taxon>
        <taxon>Fungi</taxon>
        <taxon>Dikarya</taxon>
        <taxon>Ascomycota</taxon>
        <taxon>Pezizomycotina</taxon>
        <taxon>Leotiomycetes</taxon>
        <taxon>Helotiales</taxon>
        <taxon>Drepanopezizaceae</taxon>
        <taxon>Drepanopeziza</taxon>
    </lineage>
</organism>
<feature type="compositionally biased region" description="Low complexity" evidence="2">
    <location>
        <begin position="238"/>
        <end position="247"/>
    </location>
</feature>
<keyword evidence="5" id="KW-1185">Reference proteome</keyword>
<evidence type="ECO:0000313" key="5">
    <source>
        <dbReference type="Proteomes" id="UP000006753"/>
    </source>
</evidence>
<feature type="compositionally biased region" description="Polar residues" evidence="2">
    <location>
        <begin position="946"/>
        <end position="955"/>
    </location>
</feature>
<evidence type="ECO:0000256" key="2">
    <source>
        <dbReference type="SAM" id="MobiDB-lite"/>
    </source>
</evidence>
<protein>
    <submittedName>
        <fullName evidence="4">Polyprotein</fullName>
    </submittedName>
</protein>
<dbReference type="SUPFAM" id="SSF53098">
    <property type="entry name" value="Ribonuclease H-like"/>
    <property type="match status" value="1"/>
</dbReference>
<feature type="compositionally biased region" description="Basic and acidic residues" evidence="2">
    <location>
        <begin position="29"/>
        <end position="42"/>
    </location>
</feature>
<dbReference type="GO" id="GO:0003723">
    <property type="term" value="F:RNA binding"/>
    <property type="evidence" value="ECO:0007669"/>
    <property type="project" value="UniProtKB-KW"/>
</dbReference>
<reference evidence="4 5" key="1">
    <citation type="journal article" date="2012" name="BMC Genomics">
        <title>Sequencing the genome of Marssonina brunnea reveals fungus-poplar co-evolution.</title>
        <authorList>
            <person name="Zhu S."/>
            <person name="Cao Y.-Z."/>
            <person name="Jiang C."/>
            <person name="Tan B.-Y."/>
            <person name="Wang Z."/>
            <person name="Feng S."/>
            <person name="Zhang L."/>
            <person name="Su X.-H."/>
            <person name="Brejova B."/>
            <person name="Vinar T."/>
            <person name="Xu M."/>
            <person name="Wang M.-X."/>
            <person name="Zhang S.-G."/>
            <person name="Huang M.-R."/>
            <person name="Wu R."/>
            <person name="Zhou Y."/>
        </authorList>
    </citation>
    <scope>NUCLEOTIDE SEQUENCE [LARGE SCALE GENOMIC DNA]</scope>
    <source>
        <strain evidence="4 5">MB_m1</strain>
    </source>
</reference>
<dbReference type="InterPro" id="IPR036397">
    <property type="entry name" value="RNaseH_sf"/>
</dbReference>
<name>K1WPD2_MARBU</name>
<dbReference type="Proteomes" id="UP000006753">
    <property type="component" value="Unassembled WGS sequence"/>
</dbReference>
<feature type="region of interest" description="Disordered" evidence="2">
    <location>
        <begin position="238"/>
        <end position="260"/>
    </location>
</feature>
<feature type="domain" description="Integrase catalytic" evidence="3">
    <location>
        <begin position="613"/>
        <end position="789"/>
    </location>
</feature>
<dbReference type="GO" id="GO:0015074">
    <property type="term" value="P:DNA integration"/>
    <property type="evidence" value="ECO:0007669"/>
    <property type="project" value="InterPro"/>
</dbReference>
<feature type="compositionally biased region" description="Acidic residues" evidence="2">
    <location>
        <begin position="897"/>
        <end position="908"/>
    </location>
</feature>
<dbReference type="HOGENOM" id="CLU_002055_0_1_1"/>
<dbReference type="eggNOG" id="KOG0017">
    <property type="taxonomic scope" value="Eukaryota"/>
</dbReference>
<feature type="compositionally biased region" description="Basic and acidic residues" evidence="2">
    <location>
        <begin position="909"/>
        <end position="918"/>
    </location>
</feature>
<dbReference type="GO" id="GO:0005634">
    <property type="term" value="C:nucleus"/>
    <property type="evidence" value="ECO:0007669"/>
    <property type="project" value="UniProtKB-ARBA"/>
</dbReference>
<accession>K1WPD2</accession>
<dbReference type="InterPro" id="IPR001584">
    <property type="entry name" value="Integrase_cat-core"/>
</dbReference>
<evidence type="ECO:0000259" key="3">
    <source>
        <dbReference type="PROSITE" id="PS50994"/>
    </source>
</evidence>
<dbReference type="InterPro" id="IPR012337">
    <property type="entry name" value="RNaseH-like_sf"/>
</dbReference>
<feature type="compositionally biased region" description="Basic and acidic residues" evidence="2">
    <location>
        <begin position="1"/>
        <end position="15"/>
    </location>
</feature>
<feature type="region of interest" description="Disordered" evidence="2">
    <location>
        <begin position="1"/>
        <end position="87"/>
    </location>
</feature>
<proteinExistence type="predicted"/>
<feature type="region of interest" description="Disordered" evidence="2">
    <location>
        <begin position="893"/>
        <end position="955"/>
    </location>
</feature>
<sequence>MTDEKETGEIGKEIEATGTEEVEMGPLDHQGDSETDPQRTPDSEMSLLRTLEEDGPPATISQSTPAYGTPGAPDDDGNDFPELGAADPHPRAKELALFARSFPKELKYSRPDDDFKTQLKIFADQASRYGLTSDDYLAAFPIMLTREAITFYYNHKENPRTSLSECFKKLAKELKGIQGSLRPGLRDDRSLTDKLYSACKNVPETTIARMNPAFTSTAAVADIRRAIAFATKTSRPPAKAKAYASSSEPHDHTCSHNTSEADSDLDEEYECFIQDRQYFGSKKAAKATTEGEKRCFVCKKPSCWSTNHTPDERKASVAKFQASKDAKKVTRSKFSQYVASIEGLPPVSTEEFDQFIAGLPNEPPESGSHANISKGFVTTHGTFDADEVYKQLKIQTAFHALTSQIETQNVPASKAETYIASKYSENVFIGLMIDSGAANFSTASLPQLRALQKKYPEVQLDTSRAGEKSVKYGIGSATSIGAVTLQTPLGQVEFHVVKSDVPFLFSLADIDKHKVILDNLRNVLVQRKREIPMVRMFRHVWMLLSKEHAATYYSTEGETVYCHLTEKQLRTIHKRFGHPSAGRFATVLKRAGHEFRRDLLYNIQKFCHHCQVFGRSPGRFSIKLKDNTDFNDTVYVDVMHLDGKNVLHVVCDSTNFQAATFLKSMSAQHLLEGFSRCWVNTYVGPPTNVVHDPGTNFNSVTFRGYLKSISSTPKQMPVKAHHSVGLVERYHVPVRRAFEIVTKELPKAPREDRLQMAIKAINDTAGPNSLVPTLLVFRTLPKLTEQDRPAASTQERAAAINKAMREVRKCHAAKQVKDALKRRNGPITEHTLDLPIGSRVLVWRENQGWKGPFQLLGRQGHTCTMACPRPTEFKSTSVKPYYSKVEKLPKELQVPEVEVEEEVEEDQSESEKELELRNSPKPQKSLNPPKSPNPRSSPRSANSPPQLVNSQKSTIPMVQIPYQKYDPSIPTVLDEEEDDSYVLFTKDSEVLVTDKERRDHELSAKLRAEGVIKSPRAPFQESRAKELAGLMAQGILQVIPGTDPRAKGAKIFGSRFVDEIKGKGTPTLYEKSRIVVQAFQDKGKTRVLTESPTVQRAGQRLCCALAPSLIKDYECQVCGKDITQAYTQSSTKLIRIIVVRPPKEITHRFPPGTLFLMTGPLYGIPEAKTHYFDSCLFMSTNKDQLRIAALQTDDVLMVINPAMRAREEKELVKSKLKSKEIETLTHAEPMIFNGCKLSLDKDGFGLSVGQKGQGKRLAVIKLDSATRAKEYLEQRARGAYLATICYPEASCALSMAAQHQEPKDEDYKALNKVIQWLIDHPTRGIHYVPLDLRTAKLFMFVDRAFANNANLSSQISFVAILGNEAHVSENEFTLTGNILHWVSQKCKKVTKAVLASELYAMSLSIDIAIAISTTFAQITA</sequence>